<feature type="domain" description="HTH araC/xylS-type" evidence="4">
    <location>
        <begin position="8"/>
        <end position="107"/>
    </location>
</feature>
<name>A0A1G5GIS8_9GAMM</name>
<dbReference type="PANTHER" id="PTHR47504">
    <property type="entry name" value="RIGHT ORIGIN-BINDING PROTEIN"/>
    <property type="match status" value="1"/>
</dbReference>
<keyword evidence="1" id="KW-0805">Transcription regulation</keyword>
<dbReference type="EMBL" id="FMUT01000004">
    <property type="protein sequence ID" value="SCY51130.1"/>
    <property type="molecule type" value="Genomic_DNA"/>
</dbReference>
<comment type="caution">
    <text evidence="5">The sequence shown here is derived from an EMBL/GenBank/DDBJ whole genome shotgun (WGS) entry which is preliminary data.</text>
</comment>
<dbReference type="InterPro" id="IPR011256">
    <property type="entry name" value="Reg_factor_effector_dom_sf"/>
</dbReference>
<dbReference type="InterPro" id="IPR009057">
    <property type="entry name" value="Homeodomain-like_sf"/>
</dbReference>
<evidence type="ECO:0000256" key="1">
    <source>
        <dbReference type="ARBA" id="ARBA00023015"/>
    </source>
</evidence>
<organism evidence="5 6">
    <name type="scientific">Serratia nematodiphila</name>
    <dbReference type="NCBI Taxonomy" id="458197"/>
    <lineage>
        <taxon>Bacteria</taxon>
        <taxon>Pseudomonadati</taxon>
        <taxon>Pseudomonadota</taxon>
        <taxon>Gammaproteobacteria</taxon>
        <taxon>Enterobacterales</taxon>
        <taxon>Yersiniaceae</taxon>
        <taxon>Serratia</taxon>
    </lineage>
</organism>
<evidence type="ECO:0000259" key="4">
    <source>
        <dbReference type="PROSITE" id="PS01124"/>
    </source>
</evidence>
<proteinExistence type="predicted"/>
<dbReference type="Gene3D" id="3.20.80.10">
    <property type="entry name" value="Regulatory factor, effector binding domain"/>
    <property type="match status" value="1"/>
</dbReference>
<keyword evidence="6" id="KW-1185">Reference proteome</keyword>
<dbReference type="InterPro" id="IPR050959">
    <property type="entry name" value="MarA-like"/>
</dbReference>
<accession>A0A1G5GIS8</accession>
<evidence type="ECO:0000313" key="6">
    <source>
        <dbReference type="Proteomes" id="UP000183031"/>
    </source>
</evidence>
<gene>
    <name evidence="5" type="ORF">SAMN02927935_01675</name>
</gene>
<dbReference type="Gene3D" id="1.10.10.60">
    <property type="entry name" value="Homeodomain-like"/>
    <property type="match status" value="2"/>
</dbReference>
<sequence>MFITKVIEELLAWVEESGFNEKLTVEMLSEKSGYSRGHIQKAFKDETGMTFGSYVRGRKLIRAAFMLKATNLSISDIVKTLNFQSYQSFERAFRKQFRTSPMQYRKSKSWDVSSAIPLLFLDGIPEHRYVHLPKFFDDSGDGVDAEIYHFHPAVSALRLAAIDNMKKTDSGVINFFNFGASIKKENYVSIYLKTLYISEEDCLGSVLASLADAQGKKDMQLFAEFSFDGASDEAQKFTQSIYTKSFPINKVGMIDRFLIEIITPKGGDRIEMKTYIPIVFPIKHREKEVAPGPER</sequence>
<dbReference type="PROSITE" id="PS01124">
    <property type="entry name" value="HTH_ARAC_FAMILY_2"/>
    <property type="match status" value="1"/>
</dbReference>
<dbReference type="Proteomes" id="UP000183031">
    <property type="component" value="Unassembled WGS sequence"/>
</dbReference>
<dbReference type="SUPFAM" id="SSF46689">
    <property type="entry name" value="Homeodomain-like"/>
    <property type="match status" value="2"/>
</dbReference>
<keyword evidence="2" id="KW-0238">DNA-binding</keyword>
<dbReference type="Pfam" id="PF12833">
    <property type="entry name" value="HTH_18"/>
    <property type="match status" value="1"/>
</dbReference>
<dbReference type="PANTHER" id="PTHR47504:SF5">
    <property type="entry name" value="RIGHT ORIGIN-BINDING PROTEIN"/>
    <property type="match status" value="1"/>
</dbReference>
<evidence type="ECO:0000313" key="5">
    <source>
        <dbReference type="EMBL" id="SCY51130.1"/>
    </source>
</evidence>
<protein>
    <submittedName>
        <fullName evidence="5">AraC family transcriptional regulator, mar-sox-rob regulon activator</fullName>
    </submittedName>
</protein>
<evidence type="ECO:0000256" key="2">
    <source>
        <dbReference type="ARBA" id="ARBA00023125"/>
    </source>
</evidence>
<reference evidence="5 6" key="1">
    <citation type="submission" date="2016-10" db="EMBL/GenBank/DDBJ databases">
        <authorList>
            <person name="Varghese N."/>
            <person name="Submissions S."/>
        </authorList>
    </citation>
    <scope>NUCLEOTIDE SEQUENCE [LARGE SCALE GENOMIC DNA]</scope>
    <source>
        <strain evidence="5 6">CGMCC 1.6853</strain>
    </source>
</reference>
<evidence type="ECO:0000256" key="3">
    <source>
        <dbReference type="ARBA" id="ARBA00023163"/>
    </source>
</evidence>
<dbReference type="RefSeq" id="WP_033632630.1">
    <property type="nucleotide sequence ID" value="NZ_CBCSIN010000002.1"/>
</dbReference>
<keyword evidence="3" id="KW-0804">Transcription</keyword>
<dbReference type="SMART" id="SM00342">
    <property type="entry name" value="HTH_ARAC"/>
    <property type="match status" value="1"/>
</dbReference>
<dbReference type="InterPro" id="IPR018060">
    <property type="entry name" value="HTH_AraC"/>
</dbReference>